<keyword evidence="5 9" id="KW-0460">Magnesium</keyword>
<dbReference type="PROSITE" id="PS52041">
    <property type="entry name" value="TOPO_IIB"/>
    <property type="match status" value="1"/>
</dbReference>
<dbReference type="EC" id="5.6.2.2" evidence="9"/>
<dbReference type="NCBIfam" id="NF003333">
    <property type="entry name" value="PRK04342.1-2"/>
    <property type="match status" value="1"/>
</dbReference>
<feature type="binding site" evidence="9">
    <location>
        <position position="261"/>
    </location>
    <ligand>
        <name>Mg(2+)</name>
        <dbReference type="ChEBI" id="CHEBI:18420"/>
    </ligand>
</feature>
<dbReference type="AlphaFoldDB" id="A0A7K4BZY3"/>
<organism evidence="14 15">
    <name type="scientific">Candidatus Iainarchaeum sp</name>
    <dbReference type="NCBI Taxonomy" id="3101447"/>
    <lineage>
        <taxon>Archaea</taxon>
        <taxon>Candidatus Iainarchaeota</taxon>
        <taxon>Candidatus Iainarchaeia</taxon>
        <taxon>Candidatus Iainarchaeales</taxon>
        <taxon>Candidatus Iainarchaeaceae</taxon>
        <taxon>Candidatus Iainarchaeum</taxon>
    </lineage>
</organism>
<dbReference type="InterPro" id="IPR004085">
    <property type="entry name" value="TopoVI_A"/>
</dbReference>
<evidence type="ECO:0000313" key="15">
    <source>
        <dbReference type="Proteomes" id="UP000526302"/>
    </source>
</evidence>
<evidence type="ECO:0000259" key="12">
    <source>
        <dbReference type="Pfam" id="PF04406"/>
    </source>
</evidence>
<dbReference type="GO" id="GO:0000287">
    <property type="term" value="F:magnesium ion binding"/>
    <property type="evidence" value="ECO:0007669"/>
    <property type="project" value="UniProtKB-UniRule"/>
</dbReference>
<comment type="function">
    <text evidence="9">Relaxes both positive and negative superturns and exhibits a strong decatenase activity.</text>
</comment>
<dbReference type="GO" id="GO:0006265">
    <property type="term" value="P:DNA topological change"/>
    <property type="evidence" value="ECO:0007669"/>
    <property type="project" value="UniProtKB-UniRule"/>
</dbReference>
<evidence type="ECO:0000313" key="14">
    <source>
        <dbReference type="EMBL" id="NMA44798.1"/>
    </source>
</evidence>
<feature type="region of interest" description="Disordered" evidence="11">
    <location>
        <begin position="1"/>
        <end position="21"/>
    </location>
</feature>
<dbReference type="EMBL" id="JAAZKV010000023">
    <property type="protein sequence ID" value="NMA44798.1"/>
    <property type="molecule type" value="Genomic_DNA"/>
</dbReference>
<dbReference type="Pfam" id="PF21180">
    <property type="entry name" value="TOP6A-Spo11_Toprim"/>
    <property type="match status" value="1"/>
</dbReference>
<evidence type="ECO:0000256" key="7">
    <source>
        <dbReference type="ARBA" id="ARBA00023125"/>
    </source>
</evidence>
<evidence type="ECO:0000259" key="13">
    <source>
        <dbReference type="Pfam" id="PF21180"/>
    </source>
</evidence>
<dbReference type="Gene3D" id="3.40.1360.10">
    <property type="match status" value="1"/>
</dbReference>
<dbReference type="PRINTS" id="PR01550">
    <property type="entry name" value="TOP6AFAMILY"/>
</dbReference>
<keyword evidence="9" id="KW-0067">ATP-binding</keyword>
<dbReference type="Proteomes" id="UP000526302">
    <property type="component" value="Unassembled WGS sequence"/>
</dbReference>
<comment type="catalytic activity">
    <reaction evidence="1 9 10">
        <text>ATP-dependent breakage, passage and rejoining of double-stranded DNA.</text>
        <dbReference type="EC" id="5.6.2.2"/>
    </reaction>
</comment>
<evidence type="ECO:0000256" key="6">
    <source>
        <dbReference type="ARBA" id="ARBA00023029"/>
    </source>
</evidence>
<dbReference type="Pfam" id="PF04406">
    <property type="entry name" value="TP6A_N"/>
    <property type="match status" value="1"/>
</dbReference>
<comment type="caution">
    <text evidence="14">The sequence shown here is derived from an EMBL/GenBank/DDBJ whole genome shotgun (WGS) entry which is preliminary data.</text>
</comment>
<dbReference type="Gene3D" id="1.10.10.10">
    <property type="entry name" value="Winged helix-like DNA-binding domain superfamily/Winged helix DNA-binding domain"/>
    <property type="match status" value="1"/>
</dbReference>
<dbReference type="PANTHER" id="PTHR10848">
    <property type="entry name" value="MEIOTIC RECOMBINATION PROTEIN SPO11"/>
    <property type="match status" value="1"/>
</dbReference>
<dbReference type="InterPro" id="IPR002815">
    <property type="entry name" value="Spo11/TopoVI_A"/>
</dbReference>
<feature type="active site" description="O-(5'-phospho-DNA)-tyrosine intermediate" evidence="9 10">
    <location>
        <position position="110"/>
    </location>
</feature>
<feature type="binding site" evidence="9">
    <location>
        <position position="209"/>
    </location>
    <ligand>
        <name>Mg(2+)</name>
        <dbReference type="ChEBI" id="CHEBI:18420"/>
    </ligand>
</feature>
<evidence type="ECO:0000256" key="5">
    <source>
        <dbReference type="ARBA" id="ARBA00022842"/>
    </source>
</evidence>
<dbReference type="SUPFAM" id="SSF56726">
    <property type="entry name" value="DNA topoisomerase IV, alpha subunit"/>
    <property type="match status" value="1"/>
</dbReference>
<protein>
    <recommendedName>
        <fullName evidence="9">Type 2 DNA topoisomerase 6 subunit A</fullName>
        <ecNumber evidence="9">5.6.2.2</ecNumber>
    </recommendedName>
    <alternativeName>
        <fullName evidence="9">Type II DNA topoisomerase VI subunit A</fullName>
    </alternativeName>
</protein>
<dbReference type="PANTHER" id="PTHR10848:SF0">
    <property type="entry name" value="MEIOTIC RECOMBINATION PROTEIN SPO11"/>
    <property type="match status" value="1"/>
</dbReference>
<keyword evidence="8 9" id="KW-0413">Isomerase</keyword>
<evidence type="ECO:0000256" key="9">
    <source>
        <dbReference type="HAMAP-Rule" id="MF_00132"/>
    </source>
</evidence>
<evidence type="ECO:0000256" key="1">
    <source>
        <dbReference type="ARBA" id="ARBA00000185"/>
    </source>
</evidence>
<dbReference type="GO" id="GO:0005694">
    <property type="term" value="C:chromosome"/>
    <property type="evidence" value="ECO:0007669"/>
    <property type="project" value="InterPro"/>
</dbReference>
<name>A0A7K4BZY3_9ARCH</name>
<feature type="compositionally biased region" description="Basic residues" evidence="11">
    <location>
        <begin position="1"/>
        <end position="10"/>
    </location>
</feature>
<dbReference type="InterPro" id="IPR036078">
    <property type="entry name" value="Spo11/TopoVI_A_sf"/>
</dbReference>
<evidence type="ECO:0000256" key="10">
    <source>
        <dbReference type="PROSITE-ProRule" id="PRU01385"/>
    </source>
</evidence>
<evidence type="ECO:0000256" key="11">
    <source>
        <dbReference type="SAM" id="MobiDB-lite"/>
    </source>
</evidence>
<comment type="similarity">
    <text evidence="3 9 10">Belongs to the TOP6A family.</text>
</comment>
<dbReference type="GO" id="GO:0003918">
    <property type="term" value="F:DNA topoisomerase type II (double strand cut, ATP-hydrolyzing) activity"/>
    <property type="evidence" value="ECO:0007669"/>
    <property type="project" value="UniProtKB-UniRule"/>
</dbReference>
<dbReference type="HAMAP" id="MF_00132">
    <property type="entry name" value="Top6A"/>
    <property type="match status" value="1"/>
</dbReference>
<dbReference type="GO" id="GO:0003677">
    <property type="term" value="F:DNA binding"/>
    <property type="evidence" value="ECO:0007669"/>
    <property type="project" value="UniProtKB-UniRule"/>
</dbReference>
<gene>
    <name evidence="9" type="primary">top6A</name>
    <name evidence="14" type="ORF">GX950_03245</name>
</gene>
<keyword evidence="6 9" id="KW-0799">Topoisomerase</keyword>
<sequence>MAEKKHKKETKAKEKVSPKQIAERIKKSAEIMVKQIEKQEDPEFTTMQRGKSNVVWDEKKGYLALGDKEIKRTFLNIAHARKFMQTTLIMQKTQDYLLNNKTASIREIYYELKHTIKGTKENTFEGQDESDPIIVDLEHSVDTIREKLNLHANPKGTLYGNITLKDKMHNNDKFNASKLGRGGWSIMSRIEPEEIELLETDAEYLLVCETEAMFERLIEEGYPKPNKCLLIGTGGQAARGARRLIHRIHEELDLPVYVFTDGDPYGWYIYSVIKQGSMALAAHSEFMSVPDAKYIGMTLDDVKNYELENVTEHMKEGDVKRAKEMMAYPWFQNKEWQDQLKKAITQKIRIEQQALANKKLDFVATHYLPEKIRNNEFLP</sequence>
<evidence type="ECO:0000256" key="4">
    <source>
        <dbReference type="ARBA" id="ARBA00022723"/>
    </source>
</evidence>
<dbReference type="GO" id="GO:0005524">
    <property type="term" value="F:ATP binding"/>
    <property type="evidence" value="ECO:0007669"/>
    <property type="project" value="UniProtKB-KW"/>
</dbReference>
<comment type="cofactor">
    <cofactor evidence="2 9">
        <name>Mg(2+)</name>
        <dbReference type="ChEBI" id="CHEBI:18420"/>
    </cofactor>
</comment>
<feature type="domain" description="Topoisomerase 6 subunit A/Spo11 TOPRIM" evidence="13">
    <location>
        <begin position="204"/>
        <end position="372"/>
    </location>
</feature>
<dbReference type="InterPro" id="IPR013049">
    <property type="entry name" value="Spo11/TopoVI_A_N"/>
</dbReference>
<proteinExistence type="inferred from homology"/>
<reference evidence="14 15" key="1">
    <citation type="journal article" date="2020" name="Biotechnol. Biofuels">
        <title>New insights from the biogas microbiome by comprehensive genome-resolved metagenomics of nearly 1600 species originating from multiple anaerobic digesters.</title>
        <authorList>
            <person name="Campanaro S."/>
            <person name="Treu L."/>
            <person name="Rodriguez-R L.M."/>
            <person name="Kovalovszki A."/>
            <person name="Ziels R.M."/>
            <person name="Maus I."/>
            <person name="Zhu X."/>
            <person name="Kougias P.G."/>
            <person name="Basile A."/>
            <person name="Luo G."/>
            <person name="Schluter A."/>
            <person name="Konstantinidis K.T."/>
            <person name="Angelidaki I."/>
        </authorList>
    </citation>
    <scope>NUCLEOTIDE SEQUENCE [LARGE SCALE GENOMIC DNA]</scope>
    <source>
        <strain evidence="14">AS22ysBPME_79</strain>
    </source>
</reference>
<dbReference type="InterPro" id="IPR036388">
    <property type="entry name" value="WH-like_DNA-bd_sf"/>
</dbReference>
<evidence type="ECO:0000256" key="3">
    <source>
        <dbReference type="ARBA" id="ARBA00006559"/>
    </source>
</evidence>
<keyword evidence="4 9" id="KW-0479">Metal-binding</keyword>
<dbReference type="CDD" id="cd00223">
    <property type="entry name" value="TOPRIM_TopoIIB_SPO"/>
    <property type="match status" value="1"/>
</dbReference>
<comment type="subunit">
    <text evidence="9">Homodimer. Heterotetramer of two Top6A and two Top6B chains.</text>
</comment>
<keyword evidence="9" id="KW-0547">Nucleotide-binding</keyword>
<dbReference type="InterPro" id="IPR034136">
    <property type="entry name" value="TOPRIM_Topo6A/Spo11"/>
</dbReference>
<keyword evidence="7 9" id="KW-0238">DNA-binding</keyword>
<evidence type="ECO:0000256" key="2">
    <source>
        <dbReference type="ARBA" id="ARBA00001946"/>
    </source>
</evidence>
<evidence type="ECO:0000256" key="8">
    <source>
        <dbReference type="ARBA" id="ARBA00023235"/>
    </source>
</evidence>
<feature type="compositionally biased region" description="Basic and acidic residues" evidence="11">
    <location>
        <begin position="11"/>
        <end position="21"/>
    </location>
</feature>
<accession>A0A7K4BZY3</accession>
<dbReference type="PRINTS" id="PR01552">
    <property type="entry name" value="TPISMRASE6A"/>
</dbReference>
<feature type="domain" description="Spo11/DNA topoisomerase VI subunit A N-terminal" evidence="12">
    <location>
        <begin position="81"/>
        <end position="149"/>
    </location>
</feature>
<dbReference type="GO" id="GO:0006260">
    <property type="term" value="P:DNA replication"/>
    <property type="evidence" value="ECO:0007669"/>
    <property type="project" value="UniProtKB-UniRule"/>
</dbReference>